<feature type="transmembrane region" description="Helical" evidence="2">
    <location>
        <begin position="95"/>
        <end position="115"/>
    </location>
</feature>
<keyword evidence="2" id="KW-1133">Transmembrane helix</keyword>
<evidence type="ECO:0000256" key="3">
    <source>
        <dbReference type="SAM" id="SignalP"/>
    </source>
</evidence>
<evidence type="ECO:0000256" key="1">
    <source>
        <dbReference type="SAM" id="MobiDB-lite"/>
    </source>
</evidence>
<dbReference type="EMBL" id="JAIRAU010000056">
    <property type="protein sequence ID" value="MBZ5715038.1"/>
    <property type="molecule type" value="Genomic_DNA"/>
</dbReference>
<proteinExistence type="predicted"/>
<feature type="compositionally biased region" description="Low complexity" evidence="1">
    <location>
        <begin position="55"/>
        <end position="64"/>
    </location>
</feature>
<evidence type="ECO:0000313" key="5">
    <source>
        <dbReference type="Proteomes" id="UP001139031"/>
    </source>
</evidence>
<gene>
    <name evidence="4" type="ORF">K7C98_37885</name>
</gene>
<keyword evidence="5" id="KW-1185">Reference proteome</keyword>
<feature type="signal peptide" evidence="3">
    <location>
        <begin position="1"/>
        <end position="20"/>
    </location>
</feature>
<protein>
    <submittedName>
        <fullName evidence="4">Uncharacterized protein</fullName>
    </submittedName>
</protein>
<sequence length="184" mass="19537">MLVRTVLTVLIFTTSTVAVAREPAPARPGYSGGLAPALLAARAVDPVTEPIYSEPTTPSSASPPLATPPPQNIRPPRIAADEWERERRKLKAQTAVSWVLTGIGIAGTAVPLAMLRACDEADRTRVMDCSQERRTAAIAAPIFGALTVASIIPAIIYSSRLARHNRYSGMARLGVSPGGVLIRF</sequence>
<accession>A0ABS7U3K0</accession>
<keyword evidence="2" id="KW-0812">Transmembrane</keyword>
<reference evidence="4" key="1">
    <citation type="submission" date="2021-08" db="EMBL/GenBank/DDBJ databases">
        <authorList>
            <person name="Stevens D.C."/>
        </authorList>
    </citation>
    <scope>NUCLEOTIDE SEQUENCE</scope>
    <source>
        <strain evidence="4">DSM 53165</strain>
    </source>
</reference>
<keyword evidence="2" id="KW-0472">Membrane</keyword>
<keyword evidence="3" id="KW-0732">Signal</keyword>
<evidence type="ECO:0000256" key="2">
    <source>
        <dbReference type="SAM" id="Phobius"/>
    </source>
</evidence>
<dbReference type="RefSeq" id="WP_224196770.1">
    <property type="nucleotide sequence ID" value="NZ_JAIRAU010000056.1"/>
</dbReference>
<evidence type="ECO:0000313" key="4">
    <source>
        <dbReference type="EMBL" id="MBZ5715038.1"/>
    </source>
</evidence>
<name>A0ABS7U3K0_9BACT</name>
<comment type="caution">
    <text evidence="4">The sequence shown here is derived from an EMBL/GenBank/DDBJ whole genome shotgun (WGS) entry which is preliminary data.</text>
</comment>
<feature type="transmembrane region" description="Helical" evidence="2">
    <location>
        <begin position="136"/>
        <end position="157"/>
    </location>
</feature>
<organism evidence="4 5">
    <name type="scientific">Nannocystis pusilla</name>
    <dbReference type="NCBI Taxonomy" id="889268"/>
    <lineage>
        <taxon>Bacteria</taxon>
        <taxon>Pseudomonadati</taxon>
        <taxon>Myxococcota</taxon>
        <taxon>Polyangia</taxon>
        <taxon>Nannocystales</taxon>
        <taxon>Nannocystaceae</taxon>
        <taxon>Nannocystis</taxon>
    </lineage>
</organism>
<dbReference type="Proteomes" id="UP001139031">
    <property type="component" value="Unassembled WGS sequence"/>
</dbReference>
<feature type="region of interest" description="Disordered" evidence="1">
    <location>
        <begin position="50"/>
        <end position="75"/>
    </location>
</feature>
<feature type="chain" id="PRO_5046268837" evidence="3">
    <location>
        <begin position="21"/>
        <end position="184"/>
    </location>
</feature>